<feature type="compositionally biased region" description="Basic residues" evidence="8">
    <location>
        <begin position="258"/>
        <end position="277"/>
    </location>
</feature>
<feature type="region of interest" description="Disordered" evidence="8">
    <location>
        <begin position="296"/>
        <end position="321"/>
    </location>
</feature>
<comment type="similarity">
    <text evidence="2 7">Belongs to the NKAIN family.</text>
</comment>
<evidence type="ECO:0000256" key="3">
    <source>
        <dbReference type="ARBA" id="ARBA00022475"/>
    </source>
</evidence>
<evidence type="ECO:0000256" key="5">
    <source>
        <dbReference type="ARBA" id="ARBA00022989"/>
    </source>
</evidence>
<evidence type="ECO:0000256" key="8">
    <source>
        <dbReference type="SAM" id="MobiDB-lite"/>
    </source>
</evidence>
<evidence type="ECO:0000256" key="2">
    <source>
        <dbReference type="ARBA" id="ARBA00006364"/>
    </source>
</evidence>
<keyword evidence="4 7" id="KW-0812">Transmembrane</keyword>
<dbReference type="EMBL" id="OU963867">
    <property type="protein sequence ID" value="CAH0391835.1"/>
    <property type="molecule type" value="Genomic_DNA"/>
</dbReference>
<keyword evidence="10" id="KW-1185">Reference proteome</keyword>
<comment type="subcellular location">
    <subcellularLocation>
        <location evidence="1 7">Cell membrane</location>
        <topology evidence="1 7">Multi-pass membrane protein</topology>
    </subcellularLocation>
</comment>
<feature type="compositionally biased region" description="Acidic residues" evidence="8">
    <location>
        <begin position="205"/>
        <end position="218"/>
    </location>
</feature>
<keyword evidence="3 7" id="KW-1003">Cell membrane</keyword>
<dbReference type="OrthoDB" id="10050321at2759"/>
<feature type="transmembrane region" description="Helical" evidence="7">
    <location>
        <begin position="34"/>
        <end position="53"/>
    </location>
</feature>
<feature type="region of interest" description="Disordered" evidence="8">
    <location>
        <begin position="202"/>
        <end position="282"/>
    </location>
</feature>
<dbReference type="InterPro" id="IPR008516">
    <property type="entry name" value="Na/K-Atpase_Interacting"/>
</dbReference>
<feature type="transmembrane region" description="Helical" evidence="7">
    <location>
        <begin position="65"/>
        <end position="86"/>
    </location>
</feature>
<dbReference type="PANTHER" id="PTHR13084">
    <property type="entry name" value="T-CELL LYMPHOMA BREAKPOINT-ASSOCIATED TARGET 1-RELATED"/>
    <property type="match status" value="1"/>
</dbReference>
<evidence type="ECO:0000313" key="9">
    <source>
        <dbReference type="EMBL" id="CAH0391835.1"/>
    </source>
</evidence>
<evidence type="ECO:0000256" key="1">
    <source>
        <dbReference type="ARBA" id="ARBA00004651"/>
    </source>
</evidence>
<gene>
    <name evidence="9" type="ORF">BEMITA_LOCUS10418</name>
</gene>
<evidence type="ECO:0000256" key="6">
    <source>
        <dbReference type="ARBA" id="ARBA00023136"/>
    </source>
</evidence>
<protein>
    <recommendedName>
        <fullName evidence="7">Sodium/potassium-transporting ATPase subunit beta-1-interacting protein</fullName>
        <shortName evidence="7">Na(+)/K(+)-transporting ATPase subunit beta-1-interacting protein</shortName>
    </recommendedName>
</protein>
<comment type="caution">
    <text evidence="7">Lacks conserved residue(s) required for the propagation of feature annotation.</text>
</comment>
<dbReference type="KEGG" id="btab:109041697"/>
<dbReference type="Pfam" id="PF05640">
    <property type="entry name" value="NKAIN"/>
    <property type="match status" value="1"/>
</dbReference>
<evidence type="ECO:0000256" key="4">
    <source>
        <dbReference type="ARBA" id="ARBA00022692"/>
    </source>
</evidence>
<accession>A0A9P0AJ51</accession>
<evidence type="ECO:0000313" key="10">
    <source>
        <dbReference type="Proteomes" id="UP001152759"/>
    </source>
</evidence>
<evidence type="ECO:0000256" key="7">
    <source>
        <dbReference type="RuleBase" id="RU368041"/>
    </source>
</evidence>
<dbReference type="AlphaFoldDB" id="A0A9P0AJ51"/>
<feature type="compositionally biased region" description="Basic residues" evidence="8">
    <location>
        <begin position="232"/>
        <end position="242"/>
    </location>
</feature>
<keyword evidence="6 7" id="KW-0472">Membrane</keyword>
<sequence>MGSYTKRHFFLSVCVLQMITVAVRQVFDFLGFMWGPVLANFFQILFIIFGFFGACQFRVKYLASYTIWSVFWFSWNIFVVCFYLNIGGLNRNQNILNLGTGSVSWWESNGPGCKPLFHANLTTVDDPLIPIRPDSVVGCVLDYQYVEALQASIQNFLAMIGILISVSLLRVMLDDDDSSHISKNKKANGPPPLYSIEYSRRQDTTDEYSGDSPTEDGEGDNRADNHGSRPMTPRRVKRRSVHSRGSMPYHSGTLPRPPHLRRQHDRTRSSRRHRPHHQNPVTRLIDHHQQLNHVLNDSSTSNESGRQLMNNPGFDPRYTSSQSELLLSSERLDVASRGHTNPIYPVERPPSARSSYSNYHGTRPFSYSGQATGQVPVANSYRRSYMQGMQGGPPAYHLHGAVDSETVI</sequence>
<dbReference type="Proteomes" id="UP001152759">
    <property type="component" value="Chromosome 6"/>
</dbReference>
<keyword evidence="5 7" id="KW-1133">Transmembrane helix</keyword>
<organism evidence="9 10">
    <name type="scientific">Bemisia tabaci</name>
    <name type="common">Sweetpotato whitefly</name>
    <name type="synonym">Aleurodes tabaci</name>
    <dbReference type="NCBI Taxonomy" id="7038"/>
    <lineage>
        <taxon>Eukaryota</taxon>
        <taxon>Metazoa</taxon>
        <taxon>Ecdysozoa</taxon>
        <taxon>Arthropoda</taxon>
        <taxon>Hexapoda</taxon>
        <taxon>Insecta</taxon>
        <taxon>Pterygota</taxon>
        <taxon>Neoptera</taxon>
        <taxon>Paraneoptera</taxon>
        <taxon>Hemiptera</taxon>
        <taxon>Sternorrhyncha</taxon>
        <taxon>Aleyrodoidea</taxon>
        <taxon>Aleyrodidae</taxon>
        <taxon>Aleyrodinae</taxon>
        <taxon>Bemisia</taxon>
    </lineage>
</organism>
<dbReference type="GO" id="GO:0002028">
    <property type="term" value="P:regulation of sodium ion transport"/>
    <property type="evidence" value="ECO:0007669"/>
    <property type="project" value="UniProtKB-UniRule"/>
</dbReference>
<dbReference type="GO" id="GO:0005886">
    <property type="term" value="C:plasma membrane"/>
    <property type="evidence" value="ECO:0007669"/>
    <property type="project" value="UniProtKB-SubCell"/>
</dbReference>
<proteinExistence type="inferred from homology"/>
<reference evidence="9" key="1">
    <citation type="submission" date="2021-12" db="EMBL/GenBank/DDBJ databases">
        <authorList>
            <person name="King R."/>
        </authorList>
    </citation>
    <scope>NUCLEOTIDE SEQUENCE</scope>
</reference>
<dbReference type="PANTHER" id="PTHR13084:SF6">
    <property type="entry name" value="SODIUM_POTASSIUM-TRANSPORTING ATPASE SUBUNIT BETA-1-INTERACTING PROTEIN"/>
    <property type="match status" value="1"/>
</dbReference>
<feature type="compositionally biased region" description="Polar residues" evidence="8">
    <location>
        <begin position="296"/>
        <end position="310"/>
    </location>
</feature>
<name>A0A9P0AJ51_BEMTA</name>